<dbReference type="GO" id="GO:0009088">
    <property type="term" value="P:threonine biosynthetic process"/>
    <property type="evidence" value="ECO:0007669"/>
    <property type="project" value="UniProtKB-UniPathway"/>
</dbReference>
<dbReference type="UniPathway" id="UPA00051">
    <property type="reaction ID" value="UER00465"/>
</dbReference>
<sequence>MIQCLSMKNKCIYFKYIQGGIHLKIAMLGWGTVARSLMDQLKQHPDAVIQTAAILIRKPHPRTCPEMTYDYAAILDNPEIDVIVEMIPGAEAAWNYCSQAMQAGKSVVTSNKAMVSAYFSQLLALAEKYKVQFRYDACVAGGIPWLRTLTALKQTDPLLSIEGIFNGTTNYILDHMERDRLSLAEGIAQAQQLGYAEADPSADLEGEDLARKLMISAGCAFGVLLHRDQFAVQGLQGLCAQDIEAFLAKDKRCRLISALKQGSSGMQAGIEPVLLPFNAPLAQIRDNLNAGVLRTANLGELTLIGQGAGGPPTAHAVLTDLLEILNDHPVSPLTLQETNLCENPEAVRYYIGTQAETAGLFAELIQEIRRSGGRTQLWTVPTANNRLKALIAQARAQDPQLFAARIEEEAR</sequence>
<gene>
    <name evidence="17" type="ORF">GKD88_12205</name>
    <name evidence="16" type="ORF">GKE08_12535</name>
</gene>
<keyword evidence="9" id="KW-0915">Sodium</keyword>
<dbReference type="Proteomes" id="UP000480929">
    <property type="component" value="Unassembled WGS sequence"/>
</dbReference>
<dbReference type="GO" id="GO:0050661">
    <property type="term" value="F:NADP binding"/>
    <property type="evidence" value="ECO:0007669"/>
    <property type="project" value="InterPro"/>
</dbReference>
<dbReference type="UniPathway" id="UPA00050">
    <property type="reaction ID" value="UER00063"/>
</dbReference>
<evidence type="ECO:0000256" key="8">
    <source>
        <dbReference type="ARBA" id="ARBA00023002"/>
    </source>
</evidence>
<evidence type="ECO:0000313" key="16">
    <source>
        <dbReference type="EMBL" id="MSA90153.1"/>
    </source>
</evidence>
<dbReference type="EMBL" id="WKPI01000023">
    <property type="protein sequence ID" value="MSC33883.1"/>
    <property type="molecule type" value="Genomic_DNA"/>
</dbReference>
<dbReference type="PANTHER" id="PTHR43331">
    <property type="entry name" value="HOMOSERINE DEHYDROGENASE"/>
    <property type="match status" value="1"/>
</dbReference>
<dbReference type="Gene3D" id="3.30.360.10">
    <property type="entry name" value="Dihydrodipicolinate Reductase, domain 2"/>
    <property type="match status" value="1"/>
</dbReference>
<dbReference type="InterPro" id="IPR019811">
    <property type="entry name" value="HDH_CS"/>
</dbReference>
<dbReference type="InterPro" id="IPR001342">
    <property type="entry name" value="HDH_cat"/>
</dbReference>
<comment type="catalytic activity">
    <reaction evidence="11">
        <text>L-homoserine + NADP(+) = L-aspartate 4-semialdehyde + NADPH + H(+)</text>
        <dbReference type="Rhea" id="RHEA:15761"/>
        <dbReference type="ChEBI" id="CHEBI:15378"/>
        <dbReference type="ChEBI" id="CHEBI:57476"/>
        <dbReference type="ChEBI" id="CHEBI:57783"/>
        <dbReference type="ChEBI" id="CHEBI:58349"/>
        <dbReference type="ChEBI" id="CHEBI:537519"/>
        <dbReference type="EC" id="1.1.1.3"/>
    </reaction>
    <physiologicalReaction direction="right-to-left" evidence="11">
        <dbReference type="Rhea" id="RHEA:15763"/>
    </physiologicalReaction>
</comment>
<dbReference type="Pfam" id="PF03447">
    <property type="entry name" value="NAD_binding_3"/>
    <property type="match status" value="1"/>
</dbReference>
<dbReference type="Pfam" id="PF00742">
    <property type="entry name" value="Homoserine_dh"/>
    <property type="match status" value="1"/>
</dbReference>
<evidence type="ECO:0000259" key="14">
    <source>
        <dbReference type="Pfam" id="PF00742"/>
    </source>
</evidence>
<evidence type="ECO:0000256" key="13">
    <source>
        <dbReference type="RuleBase" id="RU004171"/>
    </source>
</evidence>
<keyword evidence="19" id="KW-1185">Reference proteome</keyword>
<evidence type="ECO:0000256" key="10">
    <source>
        <dbReference type="ARBA" id="ARBA00023167"/>
    </source>
</evidence>
<evidence type="ECO:0000256" key="1">
    <source>
        <dbReference type="ARBA" id="ARBA00005056"/>
    </source>
</evidence>
<dbReference type="GO" id="GO:0009086">
    <property type="term" value="P:methionine biosynthetic process"/>
    <property type="evidence" value="ECO:0007669"/>
    <property type="project" value="UniProtKB-KW"/>
</dbReference>
<dbReference type="EMBL" id="WKPJ01000021">
    <property type="protein sequence ID" value="MSA90153.1"/>
    <property type="molecule type" value="Genomic_DNA"/>
</dbReference>
<protein>
    <recommendedName>
        <fullName evidence="5 12">Homoserine dehydrogenase</fullName>
        <ecNumber evidence="4 12">1.1.1.3</ecNumber>
    </recommendedName>
</protein>
<dbReference type="GO" id="GO:0004412">
    <property type="term" value="F:homoserine dehydrogenase activity"/>
    <property type="evidence" value="ECO:0007669"/>
    <property type="project" value="UniProtKB-EC"/>
</dbReference>
<evidence type="ECO:0000313" key="18">
    <source>
        <dbReference type="Proteomes" id="UP000433575"/>
    </source>
</evidence>
<dbReference type="EC" id="1.1.1.3" evidence="4 12"/>
<dbReference type="SUPFAM" id="SSF55347">
    <property type="entry name" value="Glyceraldehyde-3-phosphate dehydrogenase-like, C-terminal domain"/>
    <property type="match status" value="1"/>
</dbReference>
<comment type="pathway">
    <text evidence="1 12">Amino-acid biosynthesis; L-threonine biosynthesis; L-threonine from L-aspartate: step 3/5.</text>
</comment>
<evidence type="ECO:0000313" key="17">
    <source>
        <dbReference type="EMBL" id="MSC33883.1"/>
    </source>
</evidence>
<keyword evidence="12" id="KW-0521">NADP</keyword>
<feature type="domain" description="Aspartate/homoserine dehydrogenase NAD-binding" evidence="15">
    <location>
        <begin position="29"/>
        <end position="135"/>
    </location>
</feature>
<keyword evidence="7 12" id="KW-0791">Threonine biosynthesis</keyword>
<evidence type="ECO:0000256" key="6">
    <source>
        <dbReference type="ARBA" id="ARBA00022605"/>
    </source>
</evidence>
<evidence type="ECO:0000256" key="12">
    <source>
        <dbReference type="RuleBase" id="RU000579"/>
    </source>
</evidence>
<evidence type="ECO:0000256" key="3">
    <source>
        <dbReference type="ARBA" id="ARBA00006753"/>
    </source>
</evidence>
<comment type="similarity">
    <text evidence="3 13">Belongs to the homoserine dehydrogenase family.</text>
</comment>
<keyword evidence="10 12" id="KW-0486">Methionine biosynthesis</keyword>
<feature type="domain" description="Homoserine dehydrogenase catalytic" evidence="14">
    <location>
        <begin position="144"/>
        <end position="322"/>
    </location>
</feature>
<dbReference type="SUPFAM" id="SSF51735">
    <property type="entry name" value="NAD(P)-binding Rossmann-fold domains"/>
    <property type="match status" value="1"/>
</dbReference>
<name>A0A6N7S8D9_9FIRM</name>
<proteinExistence type="inferred from homology"/>
<dbReference type="Proteomes" id="UP000433575">
    <property type="component" value="Unassembled WGS sequence"/>
</dbReference>
<dbReference type="InterPro" id="IPR036291">
    <property type="entry name" value="NAD(P)-bd_dom_sf"/>
</dbReference>
<evidence type="ECO:0000256" key="7">
    <source>
        <dbReference type="ARBA" id="ARBA00022697"/>
    </source>
</evidence>
<keyword evidence="8 12" id="KW-0560">Oxidoreductase</keyword>
<accession>A0A6N7S8D9</accession>
<comment type="pathway">
    <text evidence="2 12">Amino-acid biosynthesis; L-methionine biosynthesis via de novo pathway; L-homoserine from L-aspartate: step 3/3.</text>
</comment>
<dbReference type="Gene3D" id="3.40.50.720">
    <property type="entry name" value="NAD(P)-binding Rossmann-like Domain"/>
    <property type="match status" value="1"/>
</dbReference>
<organism evidence="16 18">
    <name type="scientific">Holdemania massiliensis</name>
    <dbReference type="NCBI Taxonomy" id="1468449"/>
    <lineage>
        <taxon>Bacteria</taxon>
        <taxon>Bacillati</taxon>
        <taxon>Bacillota</taxon>
        <taxon>Erysipelotrichia</taxon>
        <taxon>Erysipelotrichales</taxon>
        <taxon>Erysipelotrichaceae</taxon>
        <taxon>Holdemania</taxon>
    </lineage>
</organism>
<dbReference type="PANTHER" id="PTHR43331:SF1">
    <property type="entry name" value="HOMOSERINE DEHYDROGENASE"/>
    <property type="match status" value="1"/>
</dbReference>
<dbReference type="PROSITE" id="PS01042">
    <property type="entry name" value="HOMOSER_DHGENASE"/>
    <property type="match status" value="1"/>
</dbReference>
<dbReference type="InterPro" id="IPR005106">
    <property type="entry name" value="Asp/hSer_DH_NAD-bd"/>
</dbReference>
<evidence type="ECO:0000313" key="19">
    <source>
        <dbReference type="Proteomes" id="UP000480929"/>
    </source>
</evidence>
<dbReference type="NCBIfam" id="NF004976">
    <property type="entry name" value="PRK06349.1"/>
    <property type="match status" value="1"/>
</dbReference>
<reference evidence="18 19" key="1">
    <citation type="journal article" date="2019" name="Nat. Med.">
        <title>A library of human gut bacterial isolates paired with longitudinal multiomics data enables mechanistic microbiome research.</title>
        <authorList>
            <person name="Poyet M."/>
            <person name="Groussin M."/>
            <person name="Gibbons S.M."/>
            <person name="Avila-Pacheco J."/>
            <person name="Jiang X."/>
            <person name="Kearney S.M."/>
            <person name="Perrotta A.R."/>
            <person name="Berdy B."/>
            <person name="Zhao S."/>
            <person name="Lieberman T.D."/>
            <person name="Swanson P.K."/>
            <person name="Smith M."/>
            <person name="Roesemann S."/>
            <person name="Alexander J.E."/>
            <person name="Rich S.A."/>
            <person name="Livny J."/>
            <person name="Vlamakis H."/>
            <person name="Clish C."/>
            <person name="Bullock K."/>
            <person name="Deik A."/>
            <person name="Scott J."/>
            <person name="Pierce K.A."/>
            <person name="Xavier R.J."/>
            <person name="Alm E.J."/>
        </authorList>
    </citation>
    <scope>NUCLEOTIDE SEQUENCE [LARGE SCALE GENOMIC DNA]</scope>
    <source>
        <strain evidence="16 18">BIOML-A4</strain>
        <strain evidence="17 19">BIOML-A5</strain>
    </source>
</reference>
<dbReference type="AlphaFoldDB" id="A0A6N7S8D9"/>
<dbReference type="OrthoDB" id="9808167at2"/>
<evidence type="ECO:0000256" key="11">
    <source>
        <dbReference type="ARBA" id="ARBA00048841"/>
    </source>
</evidence>
<evidence type="ECO:0000259" key="15">
    <source>
        <dbReference type="Pfam" id="PF03447"/>
    </source>
</evidence>
<dbReference type="FunFam" id="3.30.360.10:FF:000005">
    <property type="entry name" value="Homoserine dehydrogenase"/>
    <property type="match status" value="1"/>
</dbReference>
<evidence type="ECO:0000256" key="4">
    <source>
        <dbReference type="ARBA" id="ARBA00013213"/>
    </source>
</evidence>
<evidence type="ECO:0000256" key="9">
    <source>
        <dbReference type="ARBA" id="ARBA00023053"/>
    </source>
</evidence>
<evidence type="ECO:0000256" key="5">
    <source>
        <dbReference type="ARBA" id="ARBA00013376"/>
    </source>
</evidence>
<keyword evidence="6 12" id="KW-0028">Amino-acid biosynthesis</keyword>
<comment type="caution">
    <text evidence="16">The sequence shown here is derived from an EMBL/GenBank/DDBJ whole genome shotgun (WGS) entry which is preliminary data.</text>
</comment>
<evidence type="ECO:0000256" key="2">
    <source>
        <dbReference type="ARBA" id="ARBA00005062"/>
    </source>
</evidence>